<sequence length="121" mass="12654">MKLKALCDAQLSAKPIITSLLCSAKSPKNSKGLEGGRVAGACSLEDSKPEVPLLLKHTQTARGAGNQVQVEKAKVVKEFTQNSVFSSAKSSTAVSLTAAVSQVTGQRPQLPPFGEICSKKD</sequence>
<dbReference type="InterPro" id="IPR031496">
    <property type="entry name" value="DUF4688"/>
</dbReference>
<evidence type="ECO:0000313" key="2">
    <source>
        <dbReference type="Proteomes" id="UP000053854"/>
    </source>
</evidence>
<feature type="non-terminal residue" evidence="1">
    <location>
        <position position="121"/>
    </location>
</feature>
<organism evidence="1 2">
    <name type="scientific">Podiceps cristatus</name>
    <name type="common">Great crested grebe</name>
    <dbReference type="NCBI Taxonomy" id="345573"/>
    <lineage>
        <taxon>Eukaryota</taxon>
        <taxon>Metazoa</taxon>
        <taxon>Chordata</taxon>
        <taxon>Craniata</taxon>
        <taxon>Vertebrata</taxon>
        <taxon>Euteleostomi</taxon>
        <taxon>Archelosauria</taxon>
        <taxon>Archosauria</taxon>
        <taxon>Dinosauria</taxon>
        <taxon>Saurischia</taxon>
        <taxon>Theropoda</taxon>
        <taxon>Coelurosauria</taxon>
        <taxon>Aves</taxon>
        <taxon>Neognathae</taxon>
        <taxon>Neoaves</taxon>
        <taxon>Mirandornithes</taxon>
        <taxon>Podicipediformes</taxon>
        <taxon>Podicipedidae</taxon>
        <taxon>Podiceps</taxon>
    </lineage>
</organism>
<dbReference type="EMBL" id="KL287784">
    <property type="protein sequence ID" value="KFZ69027.1"/>
    <property type="molecule type" value="Genomic_DNA"/>
</dbReference>
<keyword evidence="2" id="KW-1185">Reference proteome</keyword>
<dbReference type="PANTHER" id="PTHR35674:SF1">
    <property type="entry name" value="CDNA SEQUENCE CK137956"/>
    <property type="match status" value="1"/>
</dbReference>
<dbReference type="OrthoDB" id="9948768at2759"/>
<reference evidence="1 2" key="1">
    <citation type="submission" date="2014-04" db="EMBL/GenBank/DDBJ databases">
        <title>Genome evolution of avian class.</title>
        <authorList>
            <person name="Zhang G."/>
            <person name="Li C."/>
        </authorList>
    </citation>
    <scope>NUCLEOTIDE SEQUENCE [LARGE SCALE GENOMIC DNA]</scope>
    <source>
        <strain evidence="1">BGI_N338</strain>
    </source>
</reference>
<gene>
    <name evidence="1" type="ORF">N338_03602</name>
</gene>
<accession>A0A094LI29</accession>
<evidence type="ECO:0000313" key="1">
    <source>
        <dbReference type="EMBL" id="KFZ69027.1"/>
    </source>
</evidence>
<dbReference type="AlphaFoldDB" id="A0A094LI29"/>
<dbReference type="Pfam" id="PF15752">
    <property type="entry name" value="DUF4688"/>
    <property type="match status" value="1"/>
</dbReference>
<proteinExistence type="predicted"/>
<protein>
    <submittedName>
        <fullName evidence="1">Uncharacterized protein C1orf94</fullName>
    </submittedName>
</protein>
<dbReference type="Proteomes" id="UP000053854">
    <property type="component" value="Unassembled WGS sequence"/>
</dbReference>
<dbReference type="PANTHER" id="PTHR35674">
    <property type="entry name" value="CDNA SEQUENCE CK137956"/>
    <property type="match status" value="1"/>
</dbReference>
<name>A0A094LI29_PODCR</name>